<name>A0A1H3YG83_9GAMM</name>
<evidence type="ECO:0000256" key="1">
    <source>
        <dbReference type="SAM" id="Phobius"/>
    </source>
</evidence>
<keyword evidence="1" id="KW-0472">Membrane</keyword>
<accession>A0A1H3YG83</accession>
<feature type="transmembrane region" description="Helical" evidence="1">
    <location>
        <begin position="33"/>
        <end position="50"/>
    </location>
</feature>
<dbReference type="STRING" id="1122198.SAMN02745729_101473"/>
<feature type="transmembrane region" description="Helical" evidence="1">
    <location>
        <begin position="6"/>
        <end position="26"/>
    </location>
</feature>
<sequence>MIWNLVATAFAGLGAAGVALILRMLSRKKLPKWIIPAFAGAGMLAYQIYIEYSALDLIKSRLPEGTAVIETETDSMVWRPWTYLVPLETAFTALDVTNADSRTLETGEQVVRFVLYRFEKHHVTQAHPQGYLLNCDNREVVKLDEEGRPMASPAEQIARGKQVYQMLCQP</sequence>
<dbReference type="OrthoDB" id="8601734at2"/>
<dbReference type="Proteomes" id="UP000242469">
    <property type="component" value="Unassembled WGS sequence"/>
</dbReference>
<keyword evidence="1" id="KW-0812">Transmembrane</keyword>
<reference evidence="3" key="1">
    <citation type="submission" date="2016-10" db="EMBL/GenBank/DDBJ databases">
        <authorList>
            <person name="Varghese N."/>
            <person name="Submissions S."/>
        </authorList>
    </citation>
    <scope>NUCLEOTIDE SEQUENCE [LARGE SCALE GENOMIC DNA]</scope>
    <source>
        <strain evidence="3">DSM 11526</strain>
    </source>
</reference>
<protein>
    <submittedName>
        <fullName evidence="2">Uncharacterized protein</fullName>
    </submittedName>
</protein>
<dbReference type="EMBL" id="FNRJ01000001">
    <property type="protein sequence ID" value="SEA10590.1"/>
    <property type="molecule type" value="Genomic_DNA"/>
</dbReference>
<dbReference type="AlphaFoldDB" id="A0A1H3YG83"/>
<evidence type="ECO:0000313" key="3">
    <source>
        <dbReference type="Proteomes" id="UP000242469"/>
    </source>
</evidence>
<proteinExistence type="predicted"/>
<dbReference type="RefSeq" id="WP_091822459.1">
    <property type="nucleotide sequence ID" value="NZ_FNRJ01000001.1"/>
</dbReference>
<evidence type="ECO:0000313" key="2">
    <source>
        <dbReference type="EMBL" id="SEA10590.1"/>
    </source>
</evidence>
<gene>
    <name evidence="2" type="ORF">SAMN02745729_101473</name>
</gene>
<keyword evidence="1" id="KW-1133">Transmembrane helix</keyword>
<keyword evidence="3" id="KW-1185">Reference proteome</keyword>
<organism evidence="2 3">
    <name type="scientific">Marinobacterium iners DSM 11526</name>
    <dbReference type="NCBI Taxonomy" id="1122198"/>
    <lineage>
        <taxon>Bacteria</taxon>
        <taxon>Pseudomonadati</taxon>
        <taxon>Pseudomonadota</taxon>
        <taxon>Gammaproteobacteria</taxon>
        <taxon>Oceanospirillales</taxon>
        <taxon>Oceanospirillaceae</taxon>
        <taxon>Marinobacterium</taxon>
    </lineage>
</organism>